<protein>
    <recommendedName>
        <fullName evidence="15">Integrin beta</fullName>
    </recommendedName>
</protein>
<dbReference type="GO" id="GO:0009986">
    <property type="term" value="C:cell surface"/>
    <property type="evidence" value="ECO:0007669"/>
    <property type="project" value="TreeGrafter"/>
</dbReference>
<dbReference type="GO" id="GO:0005925">
    <property type="term" value="C:focal adhesion"/>
    <property type="evidence" value="ECO:0007669"/>
    <property type="project" value="TreeGrafter"/>
</dbReference>
<dbReference type="Gene3D" id="3.30.1680.10">
    <property type="entry name" value="ligand-binding face of the semaphorins, domain 2"/>
    <property type="match status" value="1"/>
</dbReference>
<evidence type="ECO:0000256" key="13">
    <source>
        <dbReference type="ARBA" id="ARBA00023180"/>
    </source>
</evidence>
<dbReference type="SUPFAM" id="SSF57196">
    <property type="entry name" value="EGF/Laminin"/>
    <property type="match status" value="2"/>
</dbReference>
<evidence type="ECO:0000256" key="16">
    <source>
        <dbReference type="SAM" id="Phobius"/>
    </source>
</evidence>
<feature type="disulfide bond" evidence="14">
    <location>
        <begin position="568"/>
        <end position="577"/>
    </location>
</feature>
<feature type="disulfide bond" evidence="14">
    <location>
        <begin position="479"/>
        <end position="488"/>
    </location>
</feature>
<feature type="disulfide bond" evidence="14">
    <location>
        <begin position="561"/>
        <end position="566"/>
    </location>
</feature>
<keyword evidence="3" id="KW-1003">Cell membrane</keyword>
<feature type="disulfide bond" evidence="14">
    <location>
        <begin position="633"/>
        <end position="716"/>
    </location>
</feature>
<keyword evidence="10 15" id="KW-0401">Integrin</keyword>
<dbReference type="SMART" id="SM00327">
    <property type="entry name" value="VWA"/>
    <property type="match status" value="1"/>
</dbReference>
<dbReference type="GO" id="GO:0098609">
    <property type="term" value="P:cell-cell adhesion"/>
    <property type="evidence" value="ECO:0007669"/>
    <property type="project" value="TreeGrafter"/>
</dbReference>
<dbReference type="InterPro" id="IPR014836">
    <property type="entry name" value="Integrin_bsu_cyt_dom"/>
</dbReference>
<dbReference type="SMART" id="SM00187">
    <property type="entry name" value="INB"/>
    <property type="match status" value="1"/>
</dbReference>
<reference evidence="20" key="1">
    <citation type="submission" date="2025-08" db="UniProtKB">
        <authorList>
            <consortium name="RefSeq"/>
        </authorList>
    </citation>
    <scope>IDENTIFICATION</scope>
    <source>
        <strain evidence="20">11010-0011.00</strain>
        <tissue evidence="20">Whole body</tissue>
    </source>
</reference>
<evidence type="ECO:0000256" key="6">
    <source>
        <dbReference type="ARBA" id="ARBA00022729"/>
    </source>
</evidence>
<keyword evidence="8 15" id="KW-0130">Cell adhesion</keyword>
<feature type="disulfide bond" evidence="14">
    <location>
        <begin position="530"/>
        <end position="535"/>
    </location>
</feature>
<evidence type="ECO:0000259" key="18">
    <source>
        <dbReference type="PROSITE" id="PS50234"/>
    </source>
</evidence>
<feature type="disulfide bond" evidence="14">
    <location>
        <begin position="44"/>
        <end position="55"/>
    </location>
</feature>
<dbReference type="SUPFAM" id="SSF103575">
    <property type="entry name" value="Plexin repeat"/>
    <property type="match status" value="1"/>
</dbReference>
<dbReference type="PANTHER" id="PTHR10082">
    <property type="entry name" value="INTEGRIN BETA SUBUNIT"/>
    <property type="match status" value="1"/>
</dbReference>
<evidence type="ECO:0000256" key="2">
    <source>
        <dbReference type="ARBA" id="ARBA00007449"/>
    </source>
</evidence>
<name>A0A6J2U339_DROLE</name>
<dbReference type="AlphaFoldDB" id="A0A6J2U339"/>
<feature type="disulfide bond" evidence="14">
    <location>
        <begin position="563"/>
        <end position="594"/>
    </location>
</feature>
<evidence type="ECO:0000256" key="17">
    <source>
        <dbReference type="SAM" id="SignalP"/>
    </source>
</evidence>
<dbReference type="InterPro" id="IPR002369">
    <property type="entry name" value="Integrin_bsu_VWA"/>
</dbReference>
<evidence type="ECO:0000256" key="15">
    <source>
        <dbReference type="RuleBase" id="RU000633"/>
    </source>
</evidence>
<feature type="disulfide bond" evidence="14">
    <location>
        <begin position="190"/>
        <end position="195"/>
    </location>
</feature>
<dbReference type="InterPro" id="IPR057243">
    <property type="entry name" value="Integrin_I-EGF_CS"/>
</dbReference>
<dbReference type="Proteomes" id="UP000504634">
    <property type="component" value="Unplaced"/>
</dbReference>
<dbReference type="GO" id="GO:0007229">
    <property type="term" value="P:integrin-mediated signaling pathway"/>
    <property type="evidence" value="ECO:0007669"/>
    <property type="project" value="UniProtKB-KW"/>
</dbReference>
<dbReference type="PROSITE" id="PS52047">
    <property type="entry name" value="I_EGF_2"/>
    <property type="match status" value="1"/>
</dbReference>
<dbReference type="GO" id="GO:0033627">
    <property type="term" value="P:cell adhesion mediated by integrin"/>
    <property type="evidence" value="ECO:0007669"/>
    <property type="project" value="TreeGrafter"/>
</dbReference>
<dbReference type="Pfam" id="PF00362">
    <property type="entry name" value="Integrin_beta"/>
    <property type="match status" value="1"/>
</dbReference>
<evidence type="ECO:0000256" key="10">
    <source>
        <dbReference type="ARBA" id="ARBA00023037"/>
    </source>
</evidence>
<dbReference type="InterPro" id="IPR015812">
    <property type="entry name" value="Integrin_bsu"/>
</dbReference>
<keyword evidence="5 15" id="KW-0812">Transmembrane</keyword>
<dbReference type="GO" id="GO:0007160">
    <property type="term" value="P:cell-matrix adhesion"/>
    <property type="evidence" value="ECO:0007669"/>
    <property type="project" value="TreeGrafter"/>
</dbReference>
<dbReference type="InterPro" id="IPR036465">
    <property type="entry name" value="vWFA_dom_sf"/>
</dbReference>
<feature type="domain" description="VWFA" evidence="18">
    <location>
        <begin position="129"/>
        <end position="363"/>
    </location>
</feature>
<dbReference type="PROSITE" id="PS50234">
    <property type="entry name" value="VWFA"/>
    <property type="match status" value="1"/>
</dbReference>
<keyword evidence="4" id="KW-0245">EGF-like domain</keyword>
<gene>
    <name evidence="20" type="primary">LOC115630583</name>
</gene>
<dbReference type="GO" id="GO:0008305">
    <property type="term" value="C:integrin complex"/>
    <property type="evidence" value="ECO:0007669"/>
    <property type="project" value="TreeGrafter"/>
</dbReference>
<dbReference type="PROSITE" id="PS00243">
    <property type="entry name" value="I_EGF_1"/>
    <property type="match status" value="2"/>
</dbReference>
<feature type="transmembrane region" description="Helical" evidence="16">
    <location>
        <begin position="719"/>
        <end position="743"/>
    </location>
</feature>
<dbReference type="InterPro" id="IPR002035">
    <property type="entry name" value="VWF_A"/>
</dbReference>
<dbReference type="PRINTS" id="PR01186">
    <property type="entry name" value="INTEGRINB"/>
</dbReference>
<comment type="similarity">
    <text evidence="2 15">Belongs to the integrin beta chain family.</text>
</comment>
<feature type="disulfide bond" evidence="14">
    <location>
        <begin position="627"/>
        <end position="636"/>
    </location>
</feature>
<feature type="disulfide bond" evidence="14">
    <location>
        <begin position="31"/>
        <end position="41"/>
    </location>
</feature>
<dbReference type="GO" id="GO:0016477">
    <property type="term" value="P:cell migration"/>
    <property type="evidence" value="ECO:0007669"/>
    <property type="project" value="TreeGrafter"/>
</dbReference>
<accession>A0A6J2U339</accession>
<dbReference type="InterPro" id="IPR033760">
    <property type="entry name" value="Integrin_beta_N"/>
</dbReference>
<dbReference type="Pfam" id="PF07974">
    <property type="entry name" value="EGF_2"/>
    <property type="match status" value="2"/>
</dbReference>
<dbReference type="PANTHER" id="PTHR10082:SF59">
    <property type="entry name" value="INTEGRIN BETA-NU"/>
    <property type="match status" value="1"/>
</dbReference>
<evidence type="ECO:0000313" key="19">
    <source>
        <dbReference type="Proteomes" id="UP000504634"/>
    </source>
</evidence>
<dbReference type="RefSeq" id="XP_030383061.1">
    <property type="nucleotide sequence ID" value="XM_030527201.1"/>
</dbReference>
<feature type="disulfide bond" evidence="14">
    <location>
        <begin position="34"/>
        <end position="66"/>
    </location>
</feature>
<evidence type="ECO:0000256" key="14">
    <source>
        <dbReference type="PIRSR" id="PIRSR002512-1"/>
    </source>
</evidence>
<dbReference type="FunFam" id="3.40.50.410:FF:000002">
    <property type="entry name" value="Integrin beta"/>
    <property type="match status" value="1"/>
</dbReference>
<sequence length="797" mass="90309">MIPKVLAPLFLAALTIAANSIEEKCKHADSCQRCLNAHLNCAWCTDRSYDGHTRCLTRDSLRAALCNETQIYENEPAMDVLQQAPLKDYVPGDDQAVQVSPQRVYLKLVKGHTQRIKLNYRPARNNPLDLYMLMDLTWTMRDDKDTLVKLGSELAQTLRNLTDNYRLGFGTFADKPAMPMIMPQLRENPCAPDHCEPTYGFRHKLQLTENIAEFTEAVAGSQVTGNLDNLEGGLDALMQVIVCTSEIGWKHKARKVVLLVTDGFMHFAGDGLLAGISQRNDKQCHLDGAGEYTGSLIYDYPSLEEIYRELLRRKISVIFAVTKNVVGTYRQLSELMKEISNVNILSTDSSNILELLKKSYQRLINRTQFTDNSPNFIQLDYYTDCGGQFLNLRKQNFCKNVGLGKEMEFFVDVTLNDYPELENYTYKIRVEEAALEEFMEIEVELQRPCPCQEEPQPNDVDGRAQCANQGYMYCGMCNCDVGWTGSFCTCPTDSTNMTTNEAFLTMCRQPVSPSNNKPTLSQVCSNRGDCDCGSCICDPGYTGKYCECLECEDCDEERADCYCGRCVCKYGWSGTRCNCKESTDGCIGPTGEICSGRGSCECGTCQCDDEFFGMFCEIDTKKDNKLCQFYEPCVTCLIEQKLELGTCSNLTDVCADAEYNQHFTHVFVEKLNIDEVPVHCLVRTANKYNPDEYCDSYFTYQFIDQGNYLIIEANDCDPIYYYAAAGVIGFLTLLLGLLIICICRCCVRLKDAREYELFKKEMDKRVVMENPIYRDPVGRYEVPEKLSVKYDENPFAN</sequence>
<dbReference type="Pfam" id="PF17205">
    <property type="entry name" value="PSI_integrin"/>
    <property type="match status" value="1"/>
</dbReference>
<evidence type="ECO:0000256" key="11">
    <source>
        <dbReference type="ARBA" id="ARBA00023136"/>
    </source>
</evidence>
<keyword evidence="19" id="KW-1185">Reference proteome</keyword>
<feature type="disulfide bond" evidence="14">
    <location>
        <begin position="600"/>
        <end position="605"/>
    </location>
</feature>
<dbReference type="GeneID" id="115630583"/>
<keyword evidence="9 16" id="KW-1133">Transmembrane helix</keyword>
<dbReference type="InterPro" id="IPR013111">
    <property type="entry name" value="EGF_extracell"/>
</dbReference>
<dbReference type="PIRSF" id="PIRSF002512">
    <property type="entry name" value="Integrin_B"/>
    <property type="match status" value="1"/>
</dbReference>
<dbReference type="Gene3D" id="2.60.40.1510">
    <property type="entry name" value="ntegrin, alpha v. Chain A, domain 3"/>
    <property type="match status" value="1"/>
</dbReference>
<evidence type="ECO:0000256" key="4">
    <source>
        <dbReference type="ARBA" id="ARBA00022536"/>
    </source>
</evidence>
<feature type="signal peptide" evidence="17">
    <location>
        <begin position="1"/>
        <end position="17"/>
    </location>
</feature>
<organism evidence="19 20">
    <name type="scientific">Drosophila lebanonensis</name>
    <name type="common">Fruit fly</name>
    <name type="synonym">Scaptodrosophila lebanonensis</name>
    <dbReference type="NCBI Taxonomy" id="7225"/>
    <lineage>
        <taxon>Eukaryota</taxon>
        <taxon>Metazoa</taxon>
        <taxon>Ecdysozoa</taxon>
        <taxon>Arthropoda</taxon>
        <taxon>Hexapoda</taxon>
        <taxon>Insecta</taxon>
        <taxon>Pterygota</taxon>
        <taxon>Neoptera</taxon>
        <taxon>Endopterygota</taxon>
        <taxon>Diptera</taxon>
        <taxon>Brachycera</taxon>
        <taxon>Muscomorpha</taxon>
        <taxon>Ephydroidea</taxon>
        <taxon>Drosophilidae</taxon>
        <taxon>Scaptodrosophila</taxon>
    </lineage>
</organism>
<feature type="disulfide bond" evidence="14">
    <location>
        <begin position="607"/>
        <end position="616"/>
    </location>
</feature>
<evidence type="ECO:0000256" key="7">
    <source>
        <dbReference type="ARBA" id="ARBA00022737"/>
    </source>
</evidence>
<feature type="disulfide bond" evidence="14">
    <location>
        <begin position="579"/>
        <end position="586"/>
    </location>
</feature>
<dbReference type="GO" id="GO:0005178">
    <property type="term" value="F:integrin binding"/>
    <property type="evidence" value="ECO:0007669"/>
    <property type="project" value="TreeGrafter"/>
</dbReference>
<evidence type="ECO:0000256" key="3">
    <source>
        <dbReference type="ARBA" id="ARBA00022475"/>
    </source>
</evidence>
<evidence type="ECO:0000256" key="5">
    <source>
        <dbReference type="ARBA" id="ARBA00022692"/>
    </source>
</evidence>
<feature type="disulfide bond" evidence="14">
    <location>
        <begin position="537"/>
        <end position="546"/>
    </location>
</feature>
<evidence type="ECO:0000256" key="1">
    <source>
        <dbReference type="ARBA" id="ARBA00004251"/>
    </source>
</evidence>
<dbReference type="CTD" id="35368"/>
<keyword evidence="11 16" id="KW-0472">Membrane</keyword>
<keyword evidence="13" id="KW-0325">Glycoprotein</keyword>
<feature type="disulfide bond" evidence="14">
    <location>
        <begin position="548"/>
        <end position="551"/>
    </location>
</feature>
<feature type="chain" id="PRO_5027088112" description="Integrin beta" evidence="17">
    <location>
        <begin position="18"/>
        <end position="797"/>
    </location>
</feature>
<keyword evidence="6 17" id="KW-0732">Signal</keyword>
<dbReference type="Gene3D" id="2.10.25.10">
    <property type="entry name" value="Laminin"/>
    <property type="match status" value="2"/>
</dbReference>
<evidence type="ECO:0000313" key="20">
    <source>
        <dbReference type="RefSeq" id="XP_030383061.1"/>
    </source>
</evidence>
<evidence type="ECO:0000256" key="8">
    <source>
        <dbReference type="ARBA" id="ARBA00022889"/>
    </source>
</evidence>
<evidence type="ECO:0000256" key="12">
    <source>
        <dbReference type="ARBA" id="ARBA00023157"/>
    </source>
</evidence>
<evidence type="ECO:0000256" key="9">
    <source>
        <dbReference type="ARBA" id="ARBA00022989"/>
    </source>
</evidence>
<keyword evidence="12 14" id="KW-1015">Disulfide bond</keyword>
<dbReference type="Gene3D" id="3.40.50.410">
    <property type="entry name" value="von Willebrand factor, type A domain"/>
    <property type="match status" value="1"/>
</dbReference>
<feature type="disulfide bond" evidence="14">
    <location>
        <begin position="474"/>
        <end position="524"/>
    </location>
</feature>
<feature type="disulfide bond" evidence="14">
    <location>
        <begin position="243"/>
        <end position="284"/>
    </location>
</feature>
<dbReference type="OrthoDB" id="410592at2759"/>
<dbReference type="Gene3D" id="1.20.5.100">
    <property type="entry name" value="Cytochrome c1, transmembrane anchor, C-terminal"/>
    <property type="match status" value="1"/>
</dbReference>
<dbReference type="SMART" id="SM01241">
    <property type="entry name" value="Integrin_b_cyt"/>
    <property type="match status" value="1"/>
</dbReference>
<proteinExistence type="inferred from homology"/>
<dbReference type="SUPFAM" id="SSF53300">
    <property type="entry name" value="vWA-like"/>
    <property type="match status" value="1"/>
</dbReference>
<comment type="subcellular location">
    <subcellularLocation>
        <location evidence="1 15">Cell membrane</location>
        <topology evidence="1 15">Single-pass type I membrane protein</topology>
    </subcellularLocation>
</comment>
<keyword evidence="7" id="KW-0677">Repeat</keyword>